<feature type="binding site" evidence="4">
    <location>
        <begin position="5"/>
        <end position="9"/>
    </location>
    <ligand>
        <name>ATP</name>
        <dbReference type="ChEBI" id="CHEBI:30616"/>
    </ligand>
</feature>
<accession>A0A6G7B902</accession>
<protein>
    <recommendedName>
        <fullName evidence="5">5-formyltetrahydrofolate cyclo-ligase</fullName>
        <ecNumber evidence="5">6.3.3.2</ecNumber>
    </recommendedName>
</protein>
<feature type="binding site" evidence="4">
    <location>
        <begin position="133"/>
        <end position="141"/>
    </location>
    <ligand>
        <name>ATP</name>
        <dbReference type="ChEBI" id="CHEBI:30616"/>
    </ligand>
</feature>
<dbReference type="InterPro" id="IPR024185">
    <property type="entry name" value="FTHF_cligase-like_sf"/>
</dbReference>
<comment type="similarity">
    <text evidence="1 5">Belongs to the 5-formyltetrahydrofolate cyclo-ligase family.</text>
</comment>
<dbReference type="PIRSF" id="PIRSF006806">
    <property type="entry name" value="FTHF_cligase"/>
    <property type="match status" value="1"/>
</dbReference>
<comment type="cofactor">
    <cofactor evidence="5">
        <name>Mg(2+)</name>
        <dbReference type="ChEBI" id="CHEBI:18420"/>
    </cofactor>
</comment>
<dbReference type="PANTHER" id="PTHR23407">
    <property type="entry name" value="ATPASE INHIBITOR/5-FORMYLTETRAHYDROFOLATE CYCLO-LIGASE"/>
    <property type="match status" value="1"/>
</dbReference>
<keyword evidence="2 4" id="KW-0547">Nucleotide-binding</keyword>
<gene>
    <name evidence="6" type="ORF">G6Z83_04020</name>
</gene>
<name>A0A6G7B902_9LACO</name>
<dbReference type="Pfam" id="PF01812">
    <property type="entry name" value="5-FTHF_cyc-lig"/>
    <property type="match status" value="1"/>
</dbReference>
<feature type="binding site" evidence="4">
    <location>
        <position position="52"/>
    </location>
    <ligand>
        <name>substrate</name>
    </ligand>
</feature>
<evidence type="ECO:0000256" key="1">
    <source>
        <dbReference type="ARBA" id="ARBA00010638"/>
    </source>
</evidence>
<keyword evidence="5" id="KW-0460">Magnesium</keyword>
<evidence type="ECO:0000313" key="6">
    <source>
        <dbReference type="EMBL" id="QIH23872.1"/>
    </source>
</evidence>
<dbReference type="AlphaFoldDB" id="A0A6G7B902"/>
<organism evidence="6 7">
    <name type="scientific">Lactobacillus iners</name>
    <dbReference type="NCBI Taxonomy" id="147802"/>
    <lineage>
        <taxon>Bacteria</taxon>
        <taxon>Bacillati</taxon>
        <taxon>Bacillota</taxon>
        <taxon>Bacilli</taxon>
        <taxon>Lactobacillales</taxon>
        <taxon>Lactobacillaceae</taxon>
        <taxon>Lactobacillus</taxon>
    </lineage>
</organism>
<dbReference type="GO" id="GO:0005524">
    <property type="term" value="F:ATP binding"/>
    <property type="evidence" value="ECO:0007669"/>
    <property type="project" value="UniProtKB-KW"/>
</dbReference>
<evidence type="ECO:0000256" key="5">
    <source>
        <dbReference type="RuleBase" id="RU361279"/>
    </source>
</evidence>
<keyword evidence="5" id="KW-0479">Metal-binding</keyword>
<dbReference type="InterPro" id="IPR037171">
    <property type="entry name" value="NagB/RpiA_transferase-like"/>
</dbReference>
<dbReference type="GO" id="GO:0009396">
    <property type="term" value="P:folic acid-containing compound biosynthetic process"/>
    <property type="evidence" value="ECO:0007669"/>
    <property type="project" value="TreeGrafter"/>
</dbReference>
<keyword evidence="6" id="KW-0436">Ligase</keyword>
<dbReference type="Gene3D" id="3.40.50.10420">
    <property type="entry name" value="NagB/RpiA/CoA transferase-like"/>
    <property type="match status" value="1"/>
</dbReference>
<dbReference type="RefSeq" id="WP_164824004.1">
    <property type="nucleotide sequence ID" value="NZ_CP049228.1"/>
</dbReference>
<evidence type="ECO:0000256" key="3">
    <source>
        <dbReference type="ARBA" id="ARBA00022840"/>
    </source>
</evidence>
<feature type="binding site" evidence="4">
    <location>
        <position position="57"/>
    </location>
    <ligand>
        <name>substrate</name>
    </ligand>
</feature>
<comment type="catalytic activity">
    <reaction evidence="5">
        <text>(6S)-5-formyl-5,6,7,8-tetrahydrofolate + ATP = (6R)-5,10-methenyltetrahydrofolate + ADP + phosphate</text>
        <dbReference type="Rhea" id="RHEA:10488"/>
        <dbReference type="ChEBI" id="CHEBI:30616"/>
        <dbReference type="ChEBI" id="CHEBI:43474"/>
        <dbReference type="ChEBI" id="CHEBI:57455"/>
        <dbReference type="ChEBI" id="CHEBI:57457"/>
        <dbReference type="ChEBI" id="CHEBI:456216"/>
        <dbReference type="EC" id="6.3.3.2"/>
    </reaction>
</comment>
<dbReference type="NCBIfam" id="TIGR02727">
    <property type="entry name" value="MTHFS_bact"/>
    <property type="match status" value="1"/>
</dbReference>
<dbReference type="GO" id="GO:0046872">
    <property type="term" value="F:metal ion binding"/>
    <property type="evidence" value="ECO:0007669"/>
    <property type="project" value="UniProtKB-KW"/>
</dbReference>
<dbReference type="EC" id="6.3.3.2" evidence="5"/>
<reference evidence="6 7" key="1">
    <citation type="submission" date="2020-02" db="EMBL/GenBank/DDBJ databases">
        <title>Complete genome sequences of six Lactobacillus iners strains isolated from the human vagina.</title>
        <authorList>
            <person name="France M.T."/>
            <person name="Rutt L."/>
            <person name="Narina S."/>
            <person name="Arbaugh S."/>
            <person name="Humphrys M.S."/>
            <person name="Ma B."/>
            <person name="Hayward M.R."/>
            <person name="Relman D."/>
            <person name="Kwon D.S."/>
            <person name="Ravel J."/>
        </authorList>
    </citation>
    <scope>NUCLEOTIDE SEQUENCE [LARGE SCALE GENOMIC DNA]</scope>
    <source>
        <strain evidence="6 7">C0210C1</strain>
    </source>
</reference>
<dbReference type="GO" id="GO:0030272">
    <property type="term" value="F:5-formyltetrahydrofolate cyclo-ligase activity"/>
    <property type="evidence" value="ECO:0007669"/>
    <property type="project" value="UniProtKB-EC"/>
</dbReference>
<sequence length="183" mass="21246">MLMNKNEFRKQQLAKLRGFSQSYQKLQEDQFLQEKLIATSDFKNSVSIGITISTMDEIDTKLIINTAWQFNKQVFIPRCLPGRRMEFTQITDYNRLTKNKFGILENWQSQSTINNEPDIIIVPGLAFKSDGYRLGFGGGYYDRFLAEHDLMSISMVGSLRLIEKSCWPINDYDIPVKKLITIE</sequence>
<evidence type="ECO:0000313" key="7">
    <source>
        <dbReference type="Proteomes" id="UP000501676"/>
    </source>
</evidence>
<proteinExistence type="inferred from homology"/>
<dbReference type="PANTHER" id="PTHR23407:SF1">
    <property type="entry name" value="5-FORMYLTETRAHYDROFOLATE CYCLO-LIGASE"/>
    <property type="match status" value="1"/>
</dbReference>
<dbReference type="EMBL" id="CP049228">
    <property type="protein sequence ID" value="QIH23872.1"/>
    <property type="molecule type" value="Genomic_DNA"/>
</dbReference>
<evidence type="ECO:0000256" key="4">
    <source>
        <dbReference type="PIRSR" id="PIRSR006806-1"/>
    </source>
</evidence>
<keyword evidence="3 4" id="KW-0067">ATP-binding</keyword>
<dbReference type="SUPFAM" id="SSF100950">
    <property type="entry name" value="NagB/RpiA/CoA transferase-like"/>
    <property type="match status" value="1"/>
</dbReference>
<dbReference type="InterPro" id="IPR002698">
    <property type="entry name" value="FTHF_cligase"/>
</dbReference>
<dbReference type="Proteomes" id="UP000501676">
    <property type="component" value="Chromosome"/>
</dbReference>
<evidence type="ECO:0000256" key="2">
    <source>
        <dbReference type="ARBA" id="ARBA00022741"/>
    </source>
</evidence>
<dbReference type="GO" id="GO:0035999">
    <property type="term" value="P:tetrahydrofolate interconversion"/>
    <property type="evidence" value="ECO:0007669"/>
    <property type="project" value="TreeGrafter"/>
</dbReference>